<evidence type="ECO:0000256" key="3">
    <source>
        <dbReference type="ARBA" id="ARBA00022771"/>
    </source>
</evidence>
<feature type="domain" description="C2H2-type" evidence="10">
    <location>
        <begin position="773"/>
        <end position="800"/>
    </location>
</feature>
<feature type="region of interest" description="Disordered" evidence="9">
    <location>
        <begin position="166"/>
        <end position="188"/>
    </location>
</feature>
<dbReference type="SUPFAM" id="SSF57667">
    <property type="entry name" value="beta-beta-alpha zinc fingers"/>
    <property type="match status" value="4"/>
</dbReference>
<dbReference type="InterPro" id="IPR036236">
    <property type="entry name" value="Znf_C2H2_sf"/>
</dbReference>
<evidence type="ECO:0000259" key="10">
    <source>
        <dbReference type="PROSITE" id="PS50157"/>
    </source>
</evidence>
<feature type="compositionally biased region" description="Acidic residues" evidence="9">
    <location>
        <begin position="425"/>
        <end position="448"/>
    </location>
</feature>
<keyword evidence="2" id="KW-0677">Repeat</keyword>
<dbReference type="OrthoDB" id="6077919at2759"/>
<feature type="coiled-coil region" evidence="8">
    <location>
        <begin position="60"/>
        <end position="97"/>
    </location>
</feature>
<dbReference type="InterPro" id="IPR013087">
    <property type="entry name" value="Znf_C2H2_type"/>
</dbReference>
<dbReference type="SMART" id="SM00355">
    <property type="entry name" value="ZnF_C2H2"/>
    <property type="match status" value="9"/>
</dbReference>
<evidence type="ECO:0000256" key="7">
    <source>
        <dbReference type="PROSITE-ProRule" id="PRU00042"/>
    </source>
</evidence>
<reference evidence="13" key="1">
    <citation type="submission" date="2025-08" db="UniProtKB">
        <authorList>
            <consortium name="RefSeq"/>
        </authorList>
    </citation>
    <scope>IDENTIFICATION</scope>
    <source>
        <tissue evidence="13">Adult</tissue>
    </source>
</reference>
<feature type="domain" description="C2H2-type" evidence="10">
    <location>
        <begin position="857"/>
        <end position="879"/>
    </location>
</feature>
<evidence type="ECO:0000259" key="11">
    <source>
        <dbReference type="PROSITE" id="PS51029"/>
    </source>
</evidence>
<evidence type="ECO:0000256" key="8">
    <source>
        <dbReference type="SAM" id="Coils"/>
    </source>
</evidence>
<evidence type="ECO:0000256" key="9">
    <source>
        <dbReference type="SAM" id="MobiDB-lite"/>
    </source>
</evidence>
<feature type="domain" description="C2H2-type" evidence="10">
    <location>
        <begin position="801"/>
        <end position="828"/>
    </location>
</feature>
<evidence type="ECO:0000256" key="1">
    <source>
        <dbReference type="ARBA" id="ARBA00022723"/>
    </source>
</evidence>
<keyword evidence="12" id="KW-1185">Reference proteome</keyword>
<feature type="domain" description="C2H2-type" evidence="10">
    <location>
        <begin position="745"/>
        <end position="772"/>
    </location>
</feature>
<gene>
    <name evidence="13" type="primary">LOC105222950</name>
</gene>
<evidence type="ECO:0000313" key="13">
    <source>
        <dbReference type="RefSeq" id="XP_011198822.2"/>
    </source>
</evidence>
<dbReference type="InterPro" id="IPR050527">
    <property type="entry name" value="Snail/Krueppel_Znf"/>
</dbReference>
<keyword evidence="1" id="KW-0479">Metal-binding</keyword>
<feature type="domain" description="MADF" evidence="11">
    <location>
        <begin position="592"/>
        <end position="687"/>
    </location>
</feature>
<evidence type="ECO:0000256" key="5">
    <source>
        <dbReference type="ARBA" id="ARBA00023242"/>
    </source>
</evidence>
<sequence>MMALGFEKQIIECSKLKKCGEITTMLSVGKKEFFLNCEFCDYSFLQLENFMQHMCEDHLVEINQAKVEEVENEIDQYDEEIEDLEECLNSVKNLEEEDDDDYNMRDFERVEIELDTSEIKPSVVIKEELTPKDFVNEDSMENDNFEINENHELAEHEYKSSSDFDYEDSYNFEESDTKPPENSSKTKSSNCDAKRRFIIELIEVYHSCRALWDSKCDSYTDRLVRNQQYDILLEKYKEKYPNATKDDVRQKIFRLRTTFRRESKRISAFEKSTLYYFDAMSFLLDNDKRDEYIERRKLERSEIAALMTMDYKKEQIKCGEISALLSAENQKFFLNCVFCEYTFLQLEKFIHHMCEDHFPQNQNAKDIDHQASTTIKEIDVSDDKMELEDEDENDCYLNGFERVEIELDSEDMSNEVDKDAALPEEYGDGFSDDNNFEESVDTDYSDDAPNDSVIYRNEQVNDLKNLFQTTKMTDIFSSYAKYPALWDKRIRQPTKKEKENLLKDIASSVGMPEEWKNIQKLVAKFRFKLHTEIIRMQIYEAKGREYTPAWLTDLKSFIKQKPRLQKQAKKEPVEIRKTISNPPLLTDDQYIALAKLYKKFPCLWDENDITYRFNNRRSDALECIHNDFNLDTGLSMTQKDIESEIAKLRKICSDEKKQKLRCKRNKIAYKSPYSYYDHIAFIEVNVAPYECSICGEILSSLGQYKIHLSTHNGSLPYKCHICSHEFKIAANLTVHLRRHVHDYTYNCEICSKSCATSTDLKIHMRSHTGEKPYFCDICGKSLRTSSLFSTHMRRHENRPRYNCEYCDKPFYTKGLLTEHMNGHMKVKDKICNVCNKGFTTRKQLRQHTYIHDKEKRFVCKICTKRFAQHAGLSGHMKSHGTSLANLNKSLIDQSMNS</sequence>
<dbReference type="GeneID" id="105222950"/>
<protein>
    <submittedName>
        <fullName evidence="13">Uncharacterized protein LOC105222950</fullName>
    </submittedName>
</protein>
<evidence type="ECO:0000313" key="12">
    <source>
        <dbReference type="Proteomes" id="UP001652620"/>
    </source>
</evidence>
<dbReference type="PANTHER" id="PTHR24388:SF104">
    <property type="entry name" value="AT-RICH BINDING PROTEIN-RELATED"/>
    <property type="match status" value="1"/>
</dbReference>
<feature type="domain" description="C2H2-type" evidence="10">
    <location>
        <begin position="689"/>
        <end position="716"/>
    </location>
</feature>
<dbReference type="RefSeq" id="XP_011198822.2">
    <property type="nucleotide sequence ID" value="XM_011200520.4"/>
</dbReference>
<dbReference type="SMART" id="SM00595">
    <property type="entry name" value="MADF"/>
    <property type="match status" value="3"/>
</dbReference>
<dbReference type="PROSITE" id="PS50157">
    <property type="entry name" value="ZINC_FINGER_C2H2_2"/>
    <property type="match status" value="7"/>
</dbReference>
<organism evidence="12 13">
    <name type="scientific">Bactrocera dorsalis</name>
    <name type="common">Oriental fruit fly</name>
    <name type="synonym">Dacus dorsalis</name>
    <dbReference type="NCBI Taxonomy" id="27457"/>
    <lineage>
        <taxon>Eukaryota</taxon>
        <taxon>Metazoa</taxon>
        <taxon>Ecdysozoa</taxon>
        <taxon>Arthropoda</taxon>
        <taxon>Hexapoda</taxon>
        <taxon>Insecta</taxon>
        <taxon>Pterygota</taxon>
        <taxon>Neoptera</taxon>
        <taxon>Endopterygota</taxon>
        <taxon>Diptera</taxon>
        <taxon>Brachycera</taxon>
        <taxon>Muscomorpha</taxon>
        <taxon>Tephritoidea</taxon>
        <taxon>Tephritidae</taxon>
        <taxon>Bactrocera</taxon>
        <taxon>Bactrocera</taxon>
    </lineage>
</organism>
<feature type="domain" description="MADF" evidence="11">
    <location>
        <begin position="200"/>
        <end position="288"/>
    </location>
</feature>
<dbReference type="PROSITE" id="PS51029">
    <property type="entry name" value="MADF"/>
    <property type="match status" value="2"/>
</dbReference>
<keyword evidence="3 7" id="KW-0863">Zinc-finger</keyword>
<keyword evidence="8" id="KW-0175">Coiled coil</keyword>
<dbReference type="PROSITE" id="PS00028">
    <property type="entry name" value="ZINC_FINGER_C2H2_1"/>
    <property type="match status" value="8"/>
</dbReference>
<feature type="domain" description="C2H2-type" evidence="10">
    <location>
        <begin position="717"/>
        <end position="744"/>
    </location>
</feature>
<keyword evidence="4" id="KW-0862">Zinc</keyword>
<evidence type="ECO:0000256" key="4">
    <source>
        <dbReference type="ARBA" id="ARBA00022833"/>
    </source>
</evidence>
<name>A0A6I9UWG4_BACDO</name>
<dbReference type="Proteomes" id="UP001652620">
    <property type="component" value="Chromosome 4"/>
</dbReference>
<keyword evidence="5" id="KW-0539">Nucleus</keyword>
<dbReference type="Pfam" id="PF10545">
    <property type="entry name" value="MADF_DNA_bdg"/>
    <property type="match status" value="3"/>
</dbReference>
<proteinExistence type="inferred from homology"/>
<dbReference type="PANTHER" id="PTHR24388">
    <property type="entry name" value="ZINC FINGER PROTEIN"/>
    <property type="match status" value="1"/>
</dbReference>
<dbReference type="InterPro" id="IPR006578">
    <property type="entry name" value="MADF-dom"/>
</dbReference>
<dbReference type="Pfam" id="PF12874">
    <property type="entry name" value="zf-met"/>
    <property type="match status" value="1"/>
</dbReference>
<feature type="region of interest" description="Disordered" evidence="9">
    <location>
        <begin position="424"/>
        <end position="448"/>
    </location>
</feature>
<evidence type="ECO:0000256" key="2">
    <source>
        <dbReference type="ARBA" id="ARBA00022737"/>
    </source>
</evidence>
<dbReference type="Gene3D" id="3.30.160.60">
    <property type="entry name" value="Classic Zinc Finger"/>
    <property type="match status" value="5"/>
</dbReference>
<dbReference type="Pfam" id="PF00096">
    <property type="entry name" value="zf-C2H2"/>
    <property type="match status" value="6"/>
</dbReference>
<evidence type="ECO:0000256" key="6">
    <source>
        <dbReference type="ARBA" id="ARBA00037948"/>
    </source>
</evidence>
<accession>A0A6I9UWG4</accession>
<feature type="domain" description="C2H2-type" evidence="10">
    <location>
        <begin position="829"/>
        <end position="856"/>
    </location>
</feature>
<comment type="similarity">
    <text evidence="6">Belongs to the snail C2H2-type zinc-finger protein family.</text>
</comment>